<reference evidence="3 4" key="1">
    <citation type="submission" date="2016-10" db="EMBL/GenBank/DDBJ databases">
        <authorList>
            <person name="de Groot N.N."/>
        </authorList>
    </citation>
    <scope>NUCLEOTIDE SEQUENCE [LARGE SCALE GENOMIC DNA]</scope>
    <source>
        <strain evidence="3 4">CGMCC 1.7031</strain>
    </source>
</reference>
<dbReference type="Pfam" id="PF13439">
    <property type="entry name" value="Glyco_transf_4"/>
    <property type="match status" value="1"/>
</dbReference>
<dbReference type="OrthoDB" id="7560678at2"/>
<proteinExistence type="predicted"/>
<dbReference type="Pfam" id="PF00534">
    <property type="entry name" value="Glycos_transf_1"/>
    <property type="match status" value="1"/>
</dbReference>
<dbReference type="Proteomes" id="UP000199354">
    <property type="component" value="Unassembled WGS sequence"/>
</dbReference>
<keyword evidence="4" id="KW-1185">Reference proteome</keyword>
<evidence type="ECO:0000259" key="1">
    <source>
        <dbReference type="Pfam" id="PF00534"/>
    </source>
</evidence>
<organism evidence="3 4">
    <name type="scientific">Flavobacterium caeni</name>
    <dbReference type="NCBI Taxonomy" id="490189"/>
    <lineage>
        <taxon>Bacteria</taxon>
        <taxon>Pseudomonadati</taxon>
        <taxon>Bacteroidota</taxon>
        <taxon>Flavobacteriia</taxon>
        <taxon>Flavobacteriales</taxon>
        <taxon>Flavobacteriaceae</taxon>
        <taxon>Flavobacterium</taxon>
    </lineage>
</organism>
<gene>
    <name evidence="3" type="ORF">SAMN02927903_01303</name>
</gene>
<evidence type="ECO:0000313" key="4">
    <source>
        <dbReference type="Proteomes" id="UP000199354"/>
    </source>
</evidence>
<dbReference type="InterPro" id="IPR028098">
    <property type="entry name" value="Glyco_trans_4-like_N"/>
</dbReference>
<keyword evidence="3" id="KW-0808">Transferase</keyword>
<accession>A0A1G5FIU0</accession>
<dbReference type="STRING" id="490189.SAMN02927903_01303"/>
<dbReference type="InterPro" id="IPR001296">
    <property type="entry name" value="Glyco_trans_1"/>
</dbReference>
<evidence type="ECO:0000259" key="2">
    <source>
        <dbReference type="Pfam" id="PF13439"/>
    </source>
</evidence>
<dbReference type="EMBL" id="FMVF01000005">
    <property type="protein sequence ID" value="SCY39077.1"/>
    <property type="molecule type" value="Genomic_DNA"/>
</dbReference>
<dbReference type="PANTHER" id="PTHR12526">
    <property type="entry name" value="GLYCOSYLTRANSFERASE"/>
    <property type="match status" value="1"/>
</dbReference>
<sequence length="367" mass="40811">MKIAHLCLSLGKGGAEKLLVDSLPMYGAGHDITIIQLSSVLEEPTYIATVEAAGIKVVTLGTGGFKKLSYFFQIAKLLRSGGFDVFHVHLFPCLYYVSVAARFVKKCPILVVTEHSNSNGRSNKAWLNPIEKWVYQKYDAIVAVSPNVEAMLKKRFPGLAAKIHQIKNGVDLDRFHVAQQGEAAIFAAEFQRPSAVKLFMTSRFAPPKDQQTVIMALRELPENFALFFAGDGPEMEQSLRLAQQLGLENRVHFLGFRNDIPQLMRTSDINVLSSLYEGLSGVTLEAMASGRPFLGTDVQGINDVVPDNRFLFEKQNPTALARKILAISNDPVLQSALIQKGLEHVRQFGMRQMVAAYLNLYRELKTR</sequence>
<name>A0A1G5FIU0_9FLAO</name>
<dbReference type="Gene3D" id="3.40.50.2000">
    <property type="entry name" value="Glycogen Phosphorylase B"/>
    <property type="match status" value="2"/>
</dbReference>
<feature type="domain" description="Glycosyltransferase subfamily 4-like N-terminal" evidence="2">
    <location>
        <begin position="28"/>
        <end position="174"/>
    </location>
</feature>
<protein>
    <submittedName>
        <fullName evidence="3">Glycosyltransferase involved in cell wall bisynthesis</fullName>
    </submittedName>
</protein>
<dbReference type="SUPFAM" id="SSF53756">
    <property type="entry name" value="UDP-Glycosyltransferase/glycogen phosphorylase"/>
    <property type="match status" value="1"/>
</dbReference>
<feature type="domain" description="Glycosyl transferase family 1" evidence="1">
    <location>
        <begin position="197"/>
        <end position="341"/>
    </location>
</feature>
<dbReference type="RefSeq" id="WP_091141491.1">
    <property type="nucleotide sequence ID" value="NZ_FMVF01000005.1"/>
</dbReference>
<evidence type="ECO:0000313" key="3">
    <source>
        <dbReference type="EMBL" id="SCY39077.1"/>
    </source>
</evidence>
<dbReference type="AlphaFoldDB" id="A0A1G5FIU0"/>
<dbReference type="GO" id="GO:0016757">
    <property type="term" value="F:glycosyltransferase activity"/>
    <property type="evidence" value="ECO:0007669"/>
    <property type="project" value="InterPro"/>
</dbReference>